<evidence type="ECO:0000256" key="3">
    <source>
        <dbReference type="ARBA" id="ARBA00022692"/>
    </source>
</evidence>
<dbReference type="AlphaFoldDB" id="A0A0A7GFJ0"/>
<comment type="subcellular location">
    <subcellularLocation>
        <location evidence="1">Membrane</location>
        <topology evidence="1">Multi-pass membrane protein</topology>
    </subcellularLocation>
</comment>
<dbReference type="InterPro" id="IPR044838">
    <property type="entry name" value="EGY1-like"/>
</dbReference>
<name>A0A0A7GFJ0_GEOAI</name>
<dbReference type="STRING" id="565033.GACE_1777"/>
<dbReference type="Pfam" id="PF02163">
    <property type="entry name" value="Peptidase_M50"/>
    <property type="match status" value="1"/>
</dbReference>
<keyword evidence="7 8" id="KW-0472">Membrane</keyword>
<keyword evidence="5" id="KW-0809">Transit peptide</keyword>
<dbReference type="Proteomes" id="UP000030624">
    <property type="component" value="Chromosome"/>
</dbReference>
<dbReference type="CDD" id="cd06160">
    <property type="entry name" value="S2P-M50_like_2"/>
    <property type="match status" value="1"/>
</dbReference>
<proteinExistence type="predicted"/>
<dbReference type="GO" id="GO:0006508">
    <property type="term" value="P:proteolysis"/>
    <property type="evidence" value="ECO:0007669"/>
    <property type="project" value="UniProtKB-KW"/>
</dbReference>
<keyword evidence="4" id="KW-0378">Hydrolase</keyword>
<evidence type="ECO:0000313" key="10">
    <source>
        <dbReference type="EMBL" id="AIY90805.1"/>
    </source>
</evidence>
<sequence length="336" mass="37728">MRERIEKYFHVYHHERGDDFERYYVLPLVNLNSEEVQYLFQELSENYDVRLKTHFGEFILELKRRKESYRLNVILFIATFASITFTGSTFYGSFDLILGLKFAVALMFVLGSHEMGHFIASKRWGMKASLPYFIPFPTIIGTLGAVIRQRGVIKSRRALLEIGASGPLAGVVAALIVTYIGLKLPVPELSVEGGGGIMLGEPLLFRFVAGVAGFTGEYIHPVAFAGWVGMFVTALNLIPVGQLDGGHVMRAMLGNRADAISRIFPFVLLAAGYFFKDSGGIWFFWAILAFFFSMQRHPKPYDDSPLPLRYLFLGMVTFAVGILCFTPVPFKFVEGL</sequence>
<feature type="transmembrane region" description="Helical" evidence="8">
    <location>
        <begin position="310"/>
        <end position="330"/>
    </location>
</feature>
<dbReference type="eggNOG" id="arCOG00609">
    <property type="taxonomic scope" value="Archaea"/>
</dbReference>
<reference evidence="10 11" key="1">
    <citation type="journal article" date="2015" name="Appl. Environ. Microbiol.">
        <title>The Geoglobus acetivorans genome: Fe(III) reduction, acetate utilization, autotrophic growth, and degradation of aromatic compounds in a hyperthermophilic archaeon.</title>
        <authorList>
            <person name="Mardanov A.V."/>
            <person name="Slododkina G.B."/>
            <person name="Slobodkin A.I."/>
            <person name="Beletsky A.V."/>
            <person name="Gavrilov S.N."/>
            <person name="Kublanov I.V."/>
            <person name="Bonch-Osmolovskaya E.A."/>
            <person name="Skryabin K.G."/>
            <person name="Ravin N.V."/>
        </authorList>
    </citation>
    <scope>NUCLEOTIDE SEQUENCE [LARGE SCALE GENOMIC DNA]</scope>
    <source>
        <strain evidence="10 11">SBH6</strain>
    </source>
</reference>
<evidence type="ECO:0000256" key="2">
    <source>
        <dbReference type="ARBA" id="ARBA00022670"/>
    </source>
</evidence>
<keyword evidence="6 8" id="KW-1133">Transmembrane helix</keyword>
<dbReference type="GO" id="GO:0016020">
    <property type="term" value="C:membrane"/>
    <property type="evidence" value="ECO:0007669"/>
    <property type="project" value="UniProtKB-SubCell"/>
</dbReference>
<dbReference type="KEGG" id="gac:GACE_1777"/>
<feature type="domain" description="Peptidase M50" evidence="9">
    <location>
        <begin position="102"/>
        <end position="257"/>
    </location>
</feature>
<feature type="transmembrane region" description="Helical" evidence="8">
    <location>
        <begin position="218"/>
        <end position="238"/>
    </location>
</feature>
<feature type="transmembrane region" description="Helical" evidence="8">
    <location>
        <begin position="158"/>
        <end position="182"/>
    </location>
</feature>
<feature type="transmembrane region" description="Helical" evidence="8">
    <location>
        <begin position="73"/>
        <end position="94"/>
    </location>
</feature>
<evidence type="ECO:0000259" key="9">
    <source>
        <dbReference type="Pfam" id="PF02163"/>
    </source>
</evidence>
<dbReference type="InterPro" id="IPR008915">
    <property type="entry name" value="Peptidase_M50"/>
</dbReference>
<evidence type="ECO:0000256" key="4">
    <source>
        <dbReference type="ARBA" id="ARBA00022801"/>
    </source>
</evidence>
<evidence type="ECO:0000256" key="5">
    <source>
        <dbReference type="ARBA" id="ARBA00022946"/>
    </source>
</evidence>
<dbReference type="PANTHER" id="PTHR31412">
    <property type="entry name" value="ZINC METALLOPROTEASE EGY1"/>
    <property type="match status" value="1"/>
</dbReference>
<dbReference type="HOGENOM" id="CLU_028221_0_1_2"/>
<gene>
    <name evidence="10" type="ORF">GACE_1777</name>
</gene>
<evidence type="ECO:0000256" key="6">
    <source>
        <dbReference type="ARBA" id="ARBA00022989"/>
    </source>
</evidence>
<accession>A0A0A7GFJ0</accession>
<organism evidence="10 11">
    <name type="scientific">Geoglobus acetivorans</name>
    <dbReference type="NCBI Taxonomy" id="565033"/>
    <lineage>
        <taxon>Archaea</taxon>
        <taxon>Methanobacteriati</taxon>
        <taxon>Methanobacteriota</taxon>
        <taxon>Archaeoglobi</taxon>
        <taxon>Archaeoglobales</taxon>
        <taxon>Archaeoglobaceae</taxon>
        <taxon>Geoglobus</taxon>
    </lineage>
</organism>
<evidence type="ECO:0000256" key="7">
    <source>
        <dbReference type="ARBA" id="ARBA00023136"/>
    </source>
</evidence>
<evidence type="ECO:0000256" key="8">
    <source>
        <dbReference type="SAM" id="Phobius"/>
    </source>
</evidence>
<evidence type="ECO:0000313" key="11">
    <source>
        <dbReference type="Proteomes" id="UP000030624"/>
    </source>
</evidence>
<dbReference type="EMBL" id="CP009552">
    <property type="protein sequence ID" value="AIY90805.1"/>
    <property type="molecule type" value="Genomic_DNA"/>
</dbReference>
<protein>
    <submittedName>
        <fullName evidence="10">Peptidase M50</fullName>
    </submittedName>
</protein>
<dbReference type="PANTHER" id="PTHR31412:SF0">
    <property type="entry name" value="ZINC METALLOPROTEASE EGY1, CHLOROPLASTIC-RELATED"/>
    <property type="match status" value="1"/>
</dbReference>
<dbReference type="GO" id="GO:0008233">
    <property type="term" value="F:peptidase activity"/>
    <property type="evidence" value="ECO:0007669"/>
    <property type="project" value="UniProtKB-KW"/>
</dbReference>
<keyword evidence="2" id="KW-0645">Protease</keyword>
<evidence type="ECO:0000256" key="1">
    <source>
        <dbReference type="ARBA" id="ARBA00004141"/>
    </source>
</evidence>
<keyword evidence="3 8" id="KW-0812">Transmembrane</keyword>